<dbReference type="RefSeq" id="WP_150214456.1">
    <property type="nucleotide sequence ID" value="NZ_CP029192.1"/>
</dbReference>
<feature type="transmembrane region" description="Helical" evidence="2">
    <location>
        <begin position="128"/>
        <end position="149"/>
    </location>
</feature>
<accession>A0A5P2BQB3</accession>
<sequence>MESSELAMLAVGVATAVANGASTGVGEGAGAAVTDLVRSRLARTERGRAALEGIDGGGAGGSARSESRARAQAVLREEIDADPELGRQLALHLNAPTTYNRDAVVIDHSTITRSHISLGPITVKKTPGALTVLALTGVLLLALVALGVYGGTRLIADDGTRDASAQGSGEGGAGKEDEDAPEEGKAADTGGDPGNRTRALTVAQTRAALPVRGDLPPGWTQQGEAGAAAASGPGGCHQGGTKYALSSAGAGYVRAEYYVFGCDSPAQAERVRKQLVQDQSGYDGTTPLSLPTLGDKSSTFTYYKEPEDSTNAMAVLRVGSTVGWLRLGEVDDLPNYEAQLDDLARAFVDRIERTLADG</sequence>
<evidence type="ECO:0000313" key="4">
    <source>
        <dbReference type="Proteomes" id="UP000322927"/>
    </source>
</evidence>
<dbReference type="EMBL" id="CP029192">
    <property type="protein sequence ID" value="QES32644.1"/>
    <property type="molecule type" value="Genomic_DNA"/>
</dbReference>
<name>A0A5P2BQB3_STRVZ</name>
<keyword evidence="2" id="KW-0472">Membrane</keyword>
<evidence type="ECO:0000256" key="2">
    <source>
        <dbReference type="SAM" id="Phobius"/>
    </source>
</evidence>
<dbReference type="AlphaFoldDB" id="A0A5P2BQB3"/>
<protein>
    <submittedName>
        <fullName evidence="3">Uncharacterized protein</fullName>
    </submittedName>
</protein>
<proteinExistence type="predicted"/>
<keyword evidence="2" id="KW-0812">Transmembrane</keyword>
<reference evidence="3 4" key="1">
    <citation type="submission" date="2018-05" db="EMBL/GenBank/DDBJ databases">
        <title>Streptomyces venezuelae.</title>
        <authorList>
            <person name="Kim W."/>
            <person name="Lee N."/>
            <person name="Cho B.-K."/>
        </authorList>
    </citation>
    <scope>NUCLEOTIDE SEQUENCE [LARGE SCALE GENOMIC DNA]</scope>
    <source>
        <strain evidence="3 4">ATCC 14584</strain>
    </source>
</reference>
<gene>
    <name evidence="3" type="ORF">DEJ48_03820</name>
</gene>
<dbReference type="OrthoDB" id="4335357at2"/>
<keyword evidence="2" id="KW-1133">Transmembrane helix</keyword>
<dbReference type="Proteomes" id="UP000322927">
    <property type="component" value="Chromosome"/>
</dbReference>
<evidence type="ECO:0000256" key="1">
    <source>
        <dbReference type="SAM" id="MobiDB-lite"/>
    </source>
</evidence>
<feature type="region of interest" description="Disordered" evidence="1">
    <location>
        <begin position="158"/>
        <end position="236"/>
    </location>
</feature>
<organism evidence="3 4">
    <name type="scientific">Streptomyces venezuelae</name>
    <dbReference type="NCBI Taxonomy" id="54571"/>
    <lineage>
        <taxon>Bacteria</taxon>
        <taxon>Bacillati</taxon>
        <taxon>Actinomycetota</taxon>
        <taxon>Actinomycetes</taxon>
        <taxon>Kitasatosporales</taxon>
        <taxon>Streptomycetaceae</taxon>
        <taxon>Streptomyces</taxon>
    </lineage>
</organism>
<evidence type="ECO:0000313" key="3">
    <source>
        <dbReference type="EMBL" id="QES32644.1"/>
    </source>
</evidence>